<feature type="region of interest" description="Disordered" evidence="3">
    <location>
        <begin position="455"/>
        <end position="508"/>
    </location>
</feature>
<keyword evidence="1" id="KW-0238">DNA-binding</keyword>
<dbReference type="GO" id="GO:0046983">
    <property type="term" value="F:protein dimerization activity"/>
    <property type="evidence" value="ECO:0007669"/>
    <property type="project" value="InterPro"/>
</dbReference>
<dbReference type="Pfam" id="PF00010">
    <property type="entry name" value="HLH"/>
    <property type="match status" value="1"/>
</dbReference>
<evidence type="ECO:0000256" key="2">
    <source>
        <dbReference type="ARBA" id="ARBA00023242"/>
    </source>
</evidence>
<gene>
    <name evidence="5" type="ORF">RDB_LOCUS163194</name>
</gene>
<dbReference type="Proteomes" id="UP000663843">
    <property type="component" value="Unassembled WGS sequence"/>
</dbReference>
<dbReference type="SMART" id="SM00353">
    <property type="entry name" value="HLH"/>
    <property type="match status" value="1"/>
</dbReference>
<keyword evidence="2" id="KW-0539">Nucleus</keyword>
<feature type="compositionally biased region" description="Polar residues" evidence="3">
    <location>
        <begin position="305"/>
        <end position="321"/>
    </location>
</feature>
<feature type="compositionally biased region" description="Pro residues" evidence="3">
    <location>
        <begin position="495"/>
        <end position="508"/>
    </location>
</feature>
<dbReference type="GO" id="GO:0003700">
    <property type="term" value="F:DNA-binding transcription factor activity"/>
    <property type="evidence" value="ECO:0007669"/>
    <property type="project" value="TreeGrafter"/>
</dbReference>
<dbReference type="GO" id="GO:0090575">
    <property type="term" value="C:RNA polymerase II transcription regulator complex"/>
    <property type="evidence" value="ECO:0007669"/>
    <property type="project" value="TreeGrafter"/>
</dbReference>
<evidence type="ECO:0000256" key="1">
    <source>
        <dbReference type="ARBA" id="ARBA00023125"/>
    </source>
</evidence>
<evidence type="ECO:0000259" key="4">
    <source>
        <dbReference type="PROSITE" id="PS50888"/>
    </source>
</evidence>
<dbReference type="Gene3D" id="4.10.280.10">
    <property type="entry name" value="Helix-loop-helix DNA-binding domain"/>
    <property type="match status" value="1"/>
</dbReference>
<dbReference type="AlphaFoldDB" id="A0A8H3D9V7"/>
<evidence type="ECO:0000313" key="5">
    <source>
        <dbReference type="EMBL" id="CAE6519324.1"/>
    </source>
</evidence>
<evidence type="ECO:0000256" key="3">
    <source>
        <dbReference type="SAM" id="MobiDB-lite"/>
    </source>
</evidence>
<name>A0A8H3D9V7_9AGAM</name>
<comment type="caution">
    <text evidence="5">The sequence shown here is derived from an EMBL/GenBank/DDBJ whole genome shotgun (WGS) entry which is preliminary data.</text>
</comment>
<feature type="compositionally biased region" description="Low complexity" evidence="3">
    <location>
        <begin position="342"/>
        <end position="359"/>
    </location>
</feature>
<reference evidence="5" key="1">
    <citation type="submission" date="2021-01" db="EMBL/GenBank/DDBJ databases">
        <authorList>
            <person name="Kaushik A."/>
        </authorList>
    </citation>
    <scope>NUCLEOTIDE SEQUENCE</scope>
    <source>
        <strain evidence="5">AG2-2IIIB</strain>
    </source>
</reference>
<dbReference type="InterPro" id="IPR036638">
    <property type="entry name" value="HLH_DNA-bd_sf"/>
</dbReference>
<dbReference type="InterPro" id="IPR011598">
    <property type="entry name" value="bHLH_dom"/>
</dbReference>
<dbReference type="PROSITE" id="PS50888">
    <property type="entry name" value="BHLH"/>
    <property type="match status" value="1"/>
</dbReference>
<feature type="compositionally biased region" description="Basic residues" evidence="3">
    <location>
        <begin position="458"/>
        <end position="470"/>
    </location>
</feature>
<evidence type="ECO:0000313" key="6">
    <source>
        <dbReference type="Proteomes" id="UP000663843"/>
    </source>
</evidence>
<dbReference type="SUPFAM" id="SSF47459">
    <property type="entry name" value="HLH, helix-loop-helix DNA-binding domain"/>
    <property type="match status" value="1"/>
</dbReference>
<feature type="compositionally biased region" description="Polar residues" evidence="3">
    <location>
        <begin position="264"/>
        <end position="290"/>
    </location>
</feature>
<feature type="compositionally biased region" description="Polar residues" evidence="3">
    <location>
        <begin position="329"/>
        <end position="341"/>
    </location>
</feature>
<feature type="region of interest" description="Disordered" evidence="3">
    <location>
        <begin position="1"/>
        <end position="112"/>
    </location>
</feature>
<feature type="region of interest" description="Disordered" evidence="3">
    <location>
        <begin position="264"/>
        <end position="389"/>
    </location>
</feature>
<accession>A0A8H3D9V7</accession>
<dbReference type="GO" id="GO:0045944">
    <property type="term" value="P:positive regulation of transcription by RNA polymerase II"/>
    <property type="evidence" value="ECO:0007669"/>
    <property type="project" value="TreeGrafter"/>
</dbReference>
<feature type="domain" description="BHLH" evidence="4">
    <location>
        <begin position="379"/>
        <end position="430"/>
    </location>
</feature>
<feature type="compositionally biased region" description="Polar residues" evidence="3">
    <location>
        <begin position="31"/>
        <end position="43"/>
    </location>
</feature>
<protein>
    <recommendedName>
        <fullName evidence="4">BHLH domain-containing protein</fullName>
    </recommendedName>
</protein>
<dbReference type="GO" id="GO:0003677">
    <property type="term" value="F:DNA binding"/>
    <property type="evidence" value="ECO:0007669"/>
    <property type="project" value="UniProtKB-KW"/>
</dbReference>
<dbReference type="PANTHER" id="PTHR10328:SF15">
    <property type="entry name" value="BHLH TRANSCRIPTION FACTOR"/>
    <property type="match status" value="1"/>
</dbReference>
<organism evidence="5 6">
    <name type="scientific">Rhizoctonia solani</name>
    <dbReference type="NCBI Taxonomy" id="456999"/>
    <lineage>
        <taxon>Eukaryota</taxon>
        <taxon>Fungi</taxon>
        <taxon>Dikarya</taxon>
        <taxon>Basidiomycota</taxon>
        <taxon>Agaricomycotina</taxon>
        <taxon>Agaricomycetes</taxon>
        <taxon>Cantharellales</taxon>
        <taxon>Ceratobasidiaceae</taxon>
        <taxon>Rhizoctonia</taxon>
    </lineage>
</organism>
<feature type="region of interest" description="Disordered" evidence="3">
    <location>
        <begin position="135"/>
        <end position="180"/>
    </location>
</feature>
<dbReference type="EMBL" id="CAJMWT010006706">
    <property type="protein sequence ID" value="CAE6519324.1"/>
    <property type="molecule type" value="Genomic_DNA"/>
</dbReference>
<sequence length="508" mass="54667">MASDERGSATPARTPTPGNDKPRLTSLEYLQLTQRSGRGSITDPSLHVSHPPASPKRGLSPLRARSPGASQVAHAMIQRVNQLTLAGSKRRNRDDDEAADSLGPAPRPSQALDFNYNMRRHSIAAAVPRMRHPRDLSPLTRSPENVFLPPPAVSGQKRKLESDPRFPGTMAPPAGIDQGSMLKRRGSAFDSRVPNIYDRRDSIGAAPWLADRRDSTASLYSNTSIASSVGYTTANSSTYSPETQLHNGNKPGQVYAWPDATTAPSQELPQRSFPSFSETHSNGATQNFVGTNDRIMQPVAVPSLPGNTNGERRASGSSGSDAPSRRRSQGATPEATSQPSISSTEANASATANSTSGAGPRRDSVSGTAKETPYSRSPELRVSHKLAERKRRKEMKDLFDELRDHLPADRGMKASKWEILSKAVDYIGQLKQSYAEVSQELDMVRHELETLRPGSITGHHHPAASHHPHPHPGYALPYGAYPVSGHYPVQAGGGLPPPPTGAPQPPPA</sequence>
<dbReference type="PANTHER" id="PTHR10328">
    <property type="entry name" value="PROTEIN MAX MYC-ASSOCIATED FACTOR X"/>
    <property type="match status" value="1"/>
</dbReference>
<proteinExistence type="predicted"/>